<dbReference type="AlphaFoldDB" id="A0A239J2A1"/>
<feature type="domain" description="Activator of Hsp90 ATPase homologue 1/2-like C-terminal" evidence="2">
    <location>
        <begin position="16"/>
        <end position="157"/>
    </location>
</feature>
<accession>A0A239J2A1</accession>
<evidence type="ECO:0000313" key="3">
    <source>
        <dbReference type="EMBL" id="SNT00051.1"/>
    </source>
</evidence>
<evidence type="ECO:0000256" key="1">
    <source>
        <dbReference type="ARBA" id="ARBA00006817"/>
    </source>
</evidence>
<dbReference type="OrthoDB" id="9805228at2"/>
<dbReference type="CDD" id="cd07814">
    <property type="entry name" value="SRPBCC_CalC_Aha1-like"/>
    <property type="match status" value="1"/>
</dbReference>
<dbReference type="RefSeq" id="WP_089220885.1">
    <property type="nucleotide sequence ID" value="NZ_FZOS01000029.1"/>
</dbReference>
<name>A0A239J2A1_9SPHN</name>
<organism evidence="3 4">
    <name type="scientific">Edaphosphingomonas laterariae</name>
    <dbReference type="NCBI Taxonomy" id="861865"/>
    <lineage>
        <taxon>Bacteria</taxon>
        <taxon>Pseudomonadati</taxon>
        <taxon>Pseudomonadota</taxon>
        <taxon>Alphaproteobacteria</taxon>
        <taxon>Sphingomonadales</taxon>
        <taxon>Rhizorhabdaceae</taxon>
        <taxon>Edaphosphingomonas</taxon>
    </lineage>
</organism>
<dbReference type="SUPFAM" id="SSF55961">
    <property type="entry name" value="Bet v1-like"/>
    <property type="match status" value="1"/>
</dbReference>
<reference evidence="4" key="1">
    <citation type="submission" date="2017-06" db="EMBL/GenBank/DDBJ databases">
        <authorList>
            <person name="Varghese N."/>
            <person name="Submissions S."/>
        </authorList>
    </citation>
    <scope>NUCLEOTIDE SEQUENCE [LARGE SCALE GENOMIC DNA]</scope>
    <source>
        <strain evidence="4">LNB2</strain>
    </source>
</reference>
<dbReference type="Gene3D" id="3.30.530.20">
    <property type="match status" value="1"/>
</dbReference>
<protein>
    <submittedName>
        <fullName evidence="3">Uncharacterized conserved protein YndB, AHSA1/START domain</fullName>
    </submittedName>
</protein>
<evidence type="ECO:0000313" key="4">
    <source>
        <dbReference type="Proteomes" id="UP000198281"/>
    </source>
</evidence>
<dbReference type="Pfam" id="PF08327">
    <property type="entry name" value="AHSA1"/>
    <property type="match status" value="1"/>
</dbReference>
<dbReference type="InterPro" id="IPR013538">
    <property type="entry name" value="ASHA1/2-like_C"/>
</dbReference>
<gene>
    <name evidence="3" type="ORF">SAMN06295912_12942</name>
</gene>
<comment type="similarity">
    <text evidence="1">Belongs to the AHA1 family.</text>
</comment>
<dbReference type="InterPro" id="IPR023393">
    <property type="entry name" value="START-like_dom_sf"/>
</dbReference>
<keyword evidence="4" id="KW-1185">Reference proteome</keyword>
<dbReference type="EMBL" id="FZOS01000029">
    <property type="protein sequence ID" value="SNT00051.1"/>
    <property type="molecule type" value="Genomic_DNA"/>
</dbReference>
<sequence>MTDRIAASIVIERTYKATAEELWALWTTSEGFASWWGPQDFRADVHRLEARLGGALHYDMVADTPEMVAEMKAVGQPPSHETRGTFTEFRPYERLELTHIIDFLPGVAPYDSTMLVEFFPLSEGRVRMVVTLSPMHDAAFTEMQREGFTSQLTKLDRRYGWEAPGTAA</sequence>
<evidence type="ECO:0000259" key="2">
    <source>
        <dbReference type="Pfam" id="PF08327"/>
    </source>
</evidence>
<proteinExistence type="inferred from homology"/>
<dbReference type="Proteomes" id="UP000198281">
    <property type="component" value="Unassembled WGS sequence"/>
</dbReference>